<sequence length="159" mass="16986">QGGSVHDWMEHGYANENQAFATNLQLAPMEGTLYTRIKDLKQTVTDGPWEMTLTCADGTALKTHVMGAANTQVIAGTCPAIRGAQRDEATIHDLWMPIVAVRRGAPAEEGAEPAEPLRSTFVAVHEPYQQSTVIDSVEQLAVAGAEDCVAVAVKIGDIT</sequence>
<dbReference type="EMBL" id="BARS01056921">
    <property type="protein sequence ID" value="GAG47012.1"/>
    <property type="molecule type" value="Genomic_DNA"/>
</dbReference>
<gene>
    <name evidence="1" type="ORF">S01H1_83661</name>
</gene>
<feature type="non-terminal residue" evidence="1">
    <location>
        <position position="159"/>
    </location>
</feature>
<organism evidence="1">
    <name type="scientific">marine sediment metagenome</name>
    <dbReference type="NCBI Taxonomy" id="412755"/>
    <lineage>
        <taxon>unclassified sequences</taxon>
        <taxon>metagenomes</taxon>
        <taxon>ecological metagenomes</taxon>
    </lineage>
</organism>
<dbReference type="Gene3D" id="2.70.98.70">
    <property type="match status" value="1"/>
</dbReference>
<protein>
    <submittedName>
        <fullName evidence="1">Uncharacterized protein</fullName>
    </submittedName>
</protein>
<evidence type="ECO:0000313" key="1">
    <source>
        <dbReference type="EMBL" id="GAG47012.1"/>
    </source>
</evidence>
<feature type="non-terminal residue" evidence="1">
    <location>
        <position position="1"/>
    </location>
</feature>
<name>X0YIP5_9ZZZZ</name>
<proteinExistence type="predicted"/>
<accession>X0YIP5</accession>
<reference evidence="1" key="1">
    <citation type="journal article" date="2014" name="Front. Microbiol.">
        <title>High frequency of phylogenetically diverse reductive dehalogenase-homologous genes in deep subseafloor sedimentary metagenomes.</title>
        <authorList>
            <person name="Kawai M."/>
            <person name="Futagami T."/>
            <person name="Toyoda A."/>
            <person name="Takaki Y."/>
            <person name="Nishi S."/>
            <person name="Hori S."/>
            <person name="Arai W."/>
            <person name="Tsubouchi T."/>
            <person name="Morono Y."/>
            <person name="Uchiyama I."/>
            <person name="Ito T."/>
            <person name="Fujiyama A."/>
            <person name="Inagaki F."/>
            <person name="Takami H."/>
        </authorList>
    </citation>
    <scope>NUCLEOTIDE SEQUENCE</scope>
    <source>
        <strain evidence="1">Expedition CK06-06</strain>
    </source>
</reference>
<dbReference type="AlphaFoldDB" id="X0YIP5"/>
<comment type="caution">
    <text evidence="1">The sequence shown here is derived from an EMBL/GenBank/DDBJ whole genome shotgun (WGS) entry which is preliminary data.</text>
</comment>